<name>Q0RXG8_RHOJR</name>
<evidence type="ECO:0000259" key="3">
    <source>
        <dbReference type="Pfam" id="PF02371"/>
    </source>
</evidence>
<dbReference type="Pfam" id="PF02371">
    <property type="entry name" value="Transposase_20"/>
    <property type="match status" value="1"/>
</dbReference>
<dbReference type="EMBL" id="CP000432">
    <property type="protein sequence ID" value="ABH00018.1"/>
    <property type="molecule type" value="Genomic_DNA"/>
</dbReference>
<dbReference type="GO" id="GO:0003677">
    <property type="term" value="F:DNA binding"/>
    <property type="evidence" value="ECO:0007669"/>
    <property type="project" value="InterPro"/>
</dbReference>
<dbReference type="InterPro" id="IPR047650">
    <property type="entry name" value="Transpos_IS110"/>
</dbReference>
<dbReference type="InterPro" id="IPR002525">
    <property type="entry name" value="Transp_IS110-like_N"/>
</dbReference>
<feature type="domain" description="Transposase IS116/IS110/IS902 C-terminal" evidence="3">
    <location>
        <begin position="222"/>
        <end position="292"/>
    </location>
</feature>
<dbReference type="Pfam" id="PF01548">
    <property type="entry name" value="DEDD_Tnp_IS110"/>
    <property type="match status" value="1"/>
</dbReference>
<protein>
    <submittedName>
        <fullName evidence="4">Probable transposase, TnpA family protein</fullName>
    </submittedName>
</protein>
<proteinExistence type="predicted"/>
<dbReference type="AlphaFoldDB" id="Q0RXG8"/>
<gene>
    <name evidence="4" type="ordered locus">RHA1_ro08974</name>
</gene>
<accession>Q0RXG8</accession>
<feature type="domain" description="Transposase IS110-like N-terminal" evidence="2">
    <location>
        <begin position="7"/>
        <end position="148"/>
    </location>
</feature>
<dbReference type="PANTHER" id="PTHR33055">
    <property type="entry name" value="TRANSPOSASE FOR INSERTION SEQUENCE ELEMENT IS1111A"/>
    <property type="match status" value="1"/>
</dbReference>
<evidence type="ECO:0000259" key="2">
    <source>
        <dbReference type="Pfam" id="PF01548"/>
    </source>
</evidence>
<dbReference type="InterPro" id="IPR003346">
    <property type="entry name" value="Transposase_20"/>
</dbReference>
<sequence length="397" mass="44046">MNQRTSVGLDVHARSVVACGLDVRTGELFERRLTPDHRDILDWIRSLPDPMKATYEAEPTGFGLTRFLDTADIECLVAAPSKLQRPSGDRVKTDLRDVRHLARLHLDQITSVTVPSVAQEAARDLVRAREDVRRDLMAARHRLSKLLLRQGIVYYGGHAWTQVHDIWLRSQHFDEPVLQLAYETAYDTMLAALGRRDRLDAAITRMAADSAYTPVVTRLGCLRGVSTLTAFGLAVEIGDWHRLTGRSIGAYLGLVPTESSSGASRSQGAITKTGNGHARRLLIEAAWHHRQRYRAGVDLRRRWDKASPAARARGQRGYRRLHERWAGFDARRKRPGWRTPSSPASSPGGAGRWPCSTTGPRGLPRRGPGRCSSGGKVGSPRLRCGDSTLPPLLGDDR</sequence>
<organism evidence="4 5">
    <name type="scientific">Rhodococcus jostii (strain RHA1)</name>
    <dbReference type="NCBI Taxonomy" id="101510"/>
    <lineage>
        <taxon>Bacteria</taxon>
        <taxon>Bacillati</taxon>
        <taxon>Actinomycetota</taxon>
        <taxon>Actinomycetes</taxon>
        <taxon>Mycobacteriales</taxon>
        <taxon>Nocardiaceae</taxon>
        <taxon>Rhodococcus</taxon>
    </lineage>
</organism>
<keyword evidence="4" id="KW-0614">Plasmid</keyword>
<dbReference type="GO" id="GO:0004803">
    <property type="term" value="F:transposase activity"/>
    <property type="evidence" value="ECO:0007669"/>
    <property type="project" value="InterPro"/>
</dbReference>
<evidence type="ECO:0000313" key="4">
    <source>
        <dbReference type="EMBL" id="ABH00018.1"/>
    </source>
</evidence>
<dbReference type="Proteomes" id="UP000008710">
    <property type="component" value="Plasmid pRHL1"/>
</dbReference>
<evidence type="ECO:0000256" key="1">
    <source>
        <dbReference type="SAM" id="MobiDB-lite"/>
    </source>
</evidence>
<reference evidence="5" key="1">
    <citation type="journal article" date="2006" name="Proc. Natl. Acad. Sci. U.S.A.">
        <title>The complete genome of Rhodococcus sp. RHA1 provides insights into a catabolic powerhouse.</title>
        <authorList>
            <person name="McLeod M.P."/>
            <person name="Warren R.L."/>
            <person name="Hsiao W.W.L."/>
            <person name="Araki N."/>
            <person name="Myhre M."/>
            <person name="Fernandes C."/>
            <person name="Miyazawa D."/>
            <person name="Wong W."/>
            <person name="Lillquist A.L."/>
            <person name="Wang D."/>
            <person name="Dosanjh M."/>
            <person name="Hara H."/>
            <person name="Petrescu A."/>
            <person name="Morin R.D."/>
            <person name="Yang G."/>
            <person name="Stott J.M."/>
            <person name="Schein J.E."/>
            <person name="Shin H."/>
            <person name="Smailus D."/>
            <person name="Siddiqui A.S."/>
            <person name="Marra M.A."/>
            <person name="Jones S.J.M."/>
            <person name="Holt R."/>
            <person name="Brinkman F.S.L."/>
            <person name="Miyauchi K."/>
            <person name="Fukuda M."/>
            <person name="Davies J.E."/>
            <person name="Mohn W.W."/>
            <person name="Eltis L.D."/>
        </authorList>
    </citation>
    <scope>NUCLEOTIDE SEQUENCE [LARGE SCALE GENOMIC DNA]</scope>
    <source>
        <strain evidence="5">RHA1</strain>
    </source>
</reference>
<geneLocation type="plasmid" evidence="4 5">
    <name>pRHL1</name>
</geneLocation>
<dbReference type="GO" id="GO:0006313">
    <property type="term" value="P:DNA transposition"/>
    <property type="evidence" value="ECO:0007669"/>
    <property type="project" value="InterPro"/>
</dbReference>
<feature type="region of interest" description="Disordered" evidence="1">
    <location>
        <begin position="331"/>
        <end position="397"/>
    </location>
</feature>
<dbReference type="KEGG" id="rha:RHA1_ro08974"/>
<evidence type="ECO:0000313" key="5">
    <source>
        <dbReference type="Proteomes" id="UP000008710"/>
    </source>
</evidence>
<dbReference type="NCBIfam" id="NF033542">
    <property type="entry name" value="transpos_IS110"/>
    <property type="match status" value="1"/>
</dbReference>
<dbReference type="HOGENOM" id="CLU_036902_1_1_11"/>